<protein>
    <recommendedName>
        <fullName evidence="1">ParB/Spo0J HTH domain-containing protein</fullName>
    </recommendedName>
</protein>
<dbReference type="RefSeq" id="WP_109089406.1">
    <property type="nucleotide sequence ID" value="NZ_QEXO01000004.1"/>
</dbReference>
<organism evidence="2 3">
    <name type="scientific">Alcaligenes faecalis</name>
    <dbReference type="NCBI Taxonomy" id="511"/>
    <lineage>
        <taxon>Bacteria</taxon>
        <taxon>Pseudomonadati</taxon>
        <taxon>Pseudomonadota</taxon>
        <taxon>Betaproteobacteria</taxon>
        <taxon>Burkholderiales</taxon>
        <taxon>Alcaligenaceae</taxon>
        <taxon>Alcaligenes</taxon>
    </lineage>
</organism>
<comment type="caution">
    <text evidence="2">The sequence shown here is derived from an EMBL/GenBank/DDBJ whole genome shotgun (WGS) entry which is preliminary data.</text>
</comment>
<reference evidence="2 3" key="2">
    <citation type="submission" date="2018-05" db="EMBL/GenBank/DDBJ databases">
        <authorList>
            <person name="Lanie J.A."/>
            <person name="Ng W.-L."/>
            <person name="Kazmierczak K.M."/>
            <person name="Andrzejewski T.M."/>
            <person name="Davidsen T.M."/>
            <person name="Wayne K.J."/>
            <person name="Tettelin H."/>
            <person name="Glass J.I."/>
            <person name="Rusch D."/>
            <person name="Podicherti R."/>
            <person name="Tsui H.-C.T."/>
            <person name="Winkler M.E."/>
        </authorList>
    </citation>
    <scope>NUCLEOTIDE SEQUENCE [LARGE SCALE GENOMIC DNA]</scope>
    <source>
        <strain evidence="2 3">YBY</strain>
    </source>
</reference>
<accession>A0A2U2BGA6</accession>
<evidence type="ECO:0000313" key="3">
    <source>
        <dbReference type="Proteomes" id="UP000245216"/>
    </source>
</evidence>
<dbReference type="InterPro" id="IPR050336">
    <property type="entry name" value="Chromosome_partition/occlusion"/>
</dbReference>
<sequence length="289" mass="31868">MSTFKRMIGDKTIKRADAMKIRLEDIHEEPGFNLRDETAVDADGISFEESIQALAEYIGAGGTYPALEVRPREEGGVWVVDGNRRRRALLLLDAAGKLPRTPARDGGQPEAWISIVPFEGSDAERTLRILTSVENRRLGALEVARGYRRLANFGWTTTQIAQGVHKSRTHVEQMLMLANSNTDVQRAITSGQVSASAAVGLVRQHGEQAGQAIEEAAERAQAEGKRKVTPRMLADRPRLTVKAIAPPLQKFLRSAVEYERTEQGGTDYVLVPAQALLDLQAIMNTEKEE</sequence>
<dbReference type="PANTHER" id="PTHR33375:SF1">
    <property type="entry name" value="CHROMOSOME-PARTITIONING PROTEIN PARB-RELATED"/>
    <property type="match status" value="1"/>
</dbReference>
<dbReference type="EMBL" id="QEXO01000004">
    <property type="protein sequence ID" value="PWE13031.1"/>
    <property type="molecule type" value="Genomic_DNA"/>
</dbReference>
<reference evidence="2 3" key="1">
    <citation type="submission" date="2018-05" db="EMBL/GenBank/DDBJ databases">
        <title>Genome Sequence of an Efficient Indole-Degrading Bacterium, Alcaligenes sp.YBY.</title>
        <authorList>
            <person name="Yang B."/>
        </authorList>
    </citation>
    <scope>NUCLEOTIDE SEQUENCE [LARGE SCALE GENOMIC DNA]</scope>
    <source>
        <strain evidence="2 3">YBY</strain>
    </source>
</reference>
<evidence type="ECO:0000259" key="1">
    <source>
        <dbReference type="Pfam" id="PF17762"/>
    </source>
</evidence>
<dbReference type="InterPro" id="IPR041468">
    <property type="entry name" value="HTH_ParB/Spo0J"/>
</dbReference>
<dbReference type="GO" id="GO:0007059">
    <property type="term" value="P:chromosome segregation"/>
    <property type="evidence" value="ECO:0007669"/>
    <property type="project" value="TreeGrafter"/>
</dbReference>
<dbReference type="Proteomes" id="UP000245216">
    <property type="component" value="Unassembled WGS sequence"/>
</dbReference>
<dbReference type="AlphaFoldDB" id="A0A2U2BGA6"/>
<name>A0A2U2BGA6_ALCFA</name>
<gene>
    <name evidence="2" type="ORF">DF183_14440</name>
</gene>
<dbReference type="Pfam" id="PF17762">
    <property type="entry name" value="HTH_ParB"/>
    <property type="match status" value="1"/>
</dbReference>
<proteinExistence type="predicted"/>
<feature type="domain" description="ParB/Spo0J HTH" evidence="1">
    <location>
        <begin position="138"/>
        <end position="218"/>
    </location>
</feature>
<evidence type="ECO:0000313" key="2">
    <source>
        <dbReference type="EMBL" id="PWE13031.1"/>
    </source>
</evidence>
<dbReference type="GO" id="GO:0005694">
    <property type="term" value="C:chromosome"/>
    <property type="evidence" value="ECO:0007669"/>
    <property type="project" value="TreeGrafter"/>
</dbReference>
<dbReference type="Gene3D" id="1.10.10.2830">
    <property type="match status" value="1"/>
</dbReference>
<dbReference type="PANTHER" id="PTHR33375">
    <property type="entry name" value="CHROMOSOME-PARTITIONING PROTEIN PARB-RELATED"/>
    <property type="match status" value="1"/>
</dbReference>
<dbReference type="SUPFAM" id="SSF109709">
    <property type="entry name" value="KorB DNA-binding domain-like"/>
    <property type="match status" value="1"/>
</dbReference>